<sequence length="129" mass="14925">MNKESKVVTNIGTIDFNKCDVLTDDGIILFIGITDIPEPTMEEVHRAVEEAPKYYIFEWDQEWEEAKINEIMIQIRLSDSRKPRYSISICFEDIKKPLLCECAYVDIDLSAYEAEMKGLIAKALIKELM</sequence>
<proteinExistence type="predicted"/>
<dbReference type="EMBL" id="JPME01000013">
    <property type="protein sequence ID" value="KEZ90118.1"/>
    <property type="molecule type" value="Genomic_DNA"/>
</dbReference>
<evidence type="ECO:0000313" key="2">
    <source>
        <dbReference type="Proteomes" id="UP000028525"/>
    </source>
</evidence>
<keyword evidence="2" id="KW-1185">Reference proteome</keyword>
<evidence type="ECO:0000313" key="1">
    <source>
        <dbReference type="EMBL" id="KEZ90118.1"/>
    </source>
</evidence>
<accession>A0A084JMD4</accession>
<gene>
    <name evidence="1" type="ORF">IO98_11570</name>
</gene>
<dbReference type="Proteomes" id="UP000028525">
    <property type="component" value="Unassembled WGS sequence"/>
</dbReference>
<dbReference type="RefSeq" id="WP_038281068.1">
    <property type="nucleotide sequence ID" value="NZ_JPME01000013.1"/>
</dbReference>
<dbReference type="AlphaFoldDB" id="A0A084JMD4"/>
<name>A0A084JMD4_9FIRM</name>
<reference evidence="1 2" key="1">
    <citation type="submission" date="2014-07" db="EMBL/GenBank/DDBJ databases">
        <title>Draft genome of Clostridium celerecrescens 152B isolated from sediments associated with methane hydrate from Krishna Godavari basin.</title>
        <authorList>
            <person name="Honkalas V.S."/>
            <person name="Dabir A.P."/>
            <person name="Arora P."/>
            <person name="Dhakephalkar P.K."/>
        </authorList>
    </citation>
    <scope>NUCLEOTIDE SEQUENCE [LARGE SCALE GENOMIC DNA]</scope>
    <source>
        <strain evidence="1 2">152B</strain>
    </source>
</reference>
<comment type="caution">
    <text evidence="1">The sequence shown here is derived from an EMBL/GenBank/DDBJ whole genome shotgun (WGS) entry which is preliminary data.</text>
</comment>
<dbReference type="OrthoDB" id="9846462at2"/>
<organism evidence="1 2">
    <name type="scientific">Lacrimispora celerecrescens</name>
    <dbReference type="NCBI Taxonomy" id="29354"/>
    <lineage>
        <taxon>Bacteria</taxon>
        <taxon>Bacillati</taxon>
        <taxon>Bacillota</taxon>
        <taxon>Clostridia</taxon>
        <taxon>Lachnospirales</taxon>
        <taxon>Lachnospiraceae</taxon>
        <taxon>Lacrimispora</taxon>
    </lineage>
</organism>
<protein>
    <submittedName>
        <fullName evidence="1">Uncharacterized protein</fullName>
    </submittedName>
</protein>